<accession>A0A1D8GMZ5</accession>
<keyword evidence="3" id="KW-1185">Reference proteome</keyword>
<evidence type="ECO:0000256" key="1">
    <source>
        <dbReference type="SAM" id="Phobius"/>
    </source>
</evidence>
<evidence type="ECO:0000313" key="2">
    <source>
        <dbReference type="EMBL" id="AOT72222.1"/>
    </source>
</evidence>
<dbReference type="KEGG" id="gfe:Gferi_23365"/>
<protein>
    <submittedName>
        <fullName evidence="2">Uncharacterized protein</fullName>
    </submittedName>
</protein>
<keyword evidence="1" id="KW-1133">Transmembrane helix</keyword>
<dbReference type="Proteomes" id="UP000095743">
    <property type="component" value="Chromosome"/>
</dbReference>
<keyword evidence="1" id="KW-0812">Transmembrane</keyword>
<keyword evidence="1" id="KW-0472">Membrane</keyword>
<reference evidence="2 3" key="1">
    <citation type="submission" date="2016-09" db="EMBL/GenBank/DDBJ databases">
        <title>Genomic analysis reveals versatility of anaerobic energy metabolism of Geosporobacter ferrireducens IRF9 of phylum Firmicutes.</title>
        <authorList>
            <person name="Kim S.-J."/>
        </authorList>
    </citation>
    <scope>NUCLEOTIDE SEQUENCE [LARGE SCALE GENOMIC DNA]</scope>
    <source>
        <strain evidence="2 3">IRF9</strain>
    </source>
</reference>
<sequence>MSHVPDILKTLLGSSLSVITLYLIDKKTKLLEKIEFLLLFFIFLTLGIPFILYHNPGMVIDRYLKLGFLIGFFSYLFSNKLR</sequence>
<organism evidence="2 3">
    <name type="scientific">Geosporobacter ferrireducens</name>
    <dbReference type="NCBI Taxonomy" id="1424294"/>
    <lineage>
        <taxon>Bacteria</taxon>
        <taxon>Bacillati</taxon>
        <taxon>Bacillota</taxon>
        <taxon>Clostridia</taxon>
        <taxon>Peptostreptococcales</taxon>
        <taxon>Thermotaleaceae</taxon>
        <taxon>Geosporobacter</taxon>
    </lineage>
</organism>
<dbReference type="EMBL" id="CP017269">
    <property type="protein sequence ID" value="AOT72222.1"/>
    <property type="molecule type" value="Genomic_DNA"/>
</dbReference>
<proteinExistence type="predicted"/>
<feature type="transmembrane region" description="Helical" evidence="1">
    <location>
        <begin position="36"/>
        <end position="54"/>
    </location>
</feature>
<dbReference type="AlphaFoldDB" id="A0A1D8GMZ5"/>
<gene>
    <name evidence="2" type="ORF">Gferi_23365</name>
</gene>
<feature type="transmembrane region" description="Helical" evidence="1">
    <location>
        <begin position="60"/>
        <end position="78"/>
    </location>
</feature>
<name>A0A1D8GMZ5_9FIRM</name>
<evidence type="ECO:0000313" key="3">
    <source>
        <dbReference type="Proteomes" id="UP000095743"/>
    </source>
</evidence>